<dbReference type="RefSeq" id="WP_244320576.1">
    <property type="nucleotide sequence ID" value="NZ_FNST01000001.1"/>
</dbReference>
<dbReference type="Proteomes" id="UP000198609">
    <property type="component" value="Unassembled WGS sequence"/>
</dbReference>
<proteinExistence type="predicted"/>
<dbReference type="EMBL" id="FNST01000001">
    <property type="protein sequence ID" value="SEB31676.1"/>
    <property type="molecule type" value="Genomic_DNA"/>
</dbReference>
<accession>A0A1H4IDA4</accession>
<name>A0A1H4IDA4_STRMJ</name>
<dbReference type="AlphaFoldDB" id="A0A1H4IDA4"/>
<sequence length="316" mass="35083">MTVSSPGQPTTETSPGFPETLAHRALAALAQHRVVNTRQLQGLLQPSSRARLAGILNTLRRERLVDHITMPSAHRMRAWFLTREGVRATESWPEVRGRSKYPVMEKTVASLIAAHTCAVVDAHLAFVQDARNRGDEHGPWDWIPETVHQLPDGELLQADALLHYGVSSFHGSRVQLRAFVEVDRATSTGGKLAGKLIRYARFYTHTQVPLAGRRSAAAQPTVAPGWQRWYPVFPRLLFVLANASPVTYQHRIEDLQAMAAEHPLVAQMAVKVPLGAAVLSDLKEHGPRAPVWTRLAGSPEQWRLEAPAERCAWTDL</sequence>
<dbReference type="Pfam" id="PF13814">
    <property type="entry name" value="Replic_Relax"/>
    <property type="match status" value="1"/>
</dbReference>
<protein>
    <submittedName>
        <fullName evidence="1">Replication-relaxation</fullName>
    </submittedName>
</protein>
<organism evidence="1 2">
    <name type="scientific">Streptomyces melanosporofaciens</name>
    <dbReference type="NCBI Taxonomy" id="67327"/>
    <lineage>
        <taxon>Bacteria</taxon>
        <taxon>Bacillati</taxon>
        <taxon>Actinomycetota</taxon>
        <taxon>Actinomycetes</taxon>
        <taxon>Kitasatosporales</taxon>
        <taxon>Streptomycetaceae</taxon>
        <taxon>Streptomyces</taxon>
        <taxon>Streptomyces violaceusniger group</taxon>
    </lineage>
</organism>
<evidence type="ECO:0000313" key="2">
    <source>
        <dbReference type="Proteomes" id="UP000198609"/>
    </source>
</evidence>
<dbReference type="InterPro" id="IPR025855">
    <property type="entry name" value="Replic_Relax"/>
</dbReference>
<gene>
    <name evidence="1" type="ORF">SAMN04490356_0485</name>
</gene>
<reference evidence="2" key="1">
    <citation type="submission" date="2016-10" db="EMBL/GenBank/DDBJ databases">
        <authorList>
            <person name="Varghese N."/>
            <person name="Submissions S."/>
        </authorList>
    </citation>
    <scope>NUCLEOTIDE SEQUENCE [LARGE SCALE GENOMIC DNA]</scope>
    <source>
        <strain evidence="2">DSM 40318</strain>
    </source>
</reference>
<keyword evidence="2" id="KW-1185">Reference proteome</keyword>
<evidence type="ECO:0000313" key="1">
    <source>
        <dbReference type="EMBL" id="SEB31676.1"/>
    </source>
</evidence>